<name>A0A1G5PGN6_9PSED</name>
<dbReference type="AlphaFoldDB" id="A0A1G5PGN6"/>
<dbReference type="GO" id="GO:0009307">
    <property type="term" value="P:DNA restriction-modification system"/>
    <property type="evidence" value="ECO:0007669"/>
    <property type="project" value="UniProtKB-KW"/>
</dbReference>
<evidence type="ECO:0000313" key="5">
    <source>
        <dbReference type="EMBL" id="SCZ48309.1"/>
    </source>
</evidence>
<protein>
    <submittedName>
        <fullName evidence="5">DNA (Cytosine-5)-methyltransferase 1</fullName>
    </submittedName>
</protein>
<dbReference type="SUPFAM" id="SSF53335">
    <property type="entry name" value="S-adenosyl-L-methionine-dependent methyltransferases"/>
    <property type="match status" value="1"/>
</dbReference>
<dbReference type="Pfam" id="PF00145">
    <property type="entry name" value="DNA_methylase"/>
    <property type="match status" value="1"/>
</dbReference>
<evidence type="ECO:0000313" key="6">
    <source>
        <dbReference type="Proteomes" id="UP000183046"/>
    </source>
</evidence>
<keyword evidence="1" id="KW-0489">Methyltransferase</keyword>
<dbReference type="Proteomes" id="UP000183046">
    <property type="component" value="Unassembled WGS sequence"/>
</dbReference>
<dbReference type="GO" id="GO:0003886">
    <property type="term" value="F:DNA (cytosine-5-)-methyltransferase activity"/>
    <property type="evidence" value="ECO:0007669"/>
    <property type="project" value="UniProtKB-EC"/>
</dbReference>
<dbReference type="GO" id="GO:0032259">
    <property type="term" value="P:methylation"/>
    <property type="evidence" value="ECO:0007669"/>
    <property type="project" value="UniProtKB-KW"/>
</dbReference>
<reference evidence="6" key="1">
    <citation type="submission" date="2016-10" db="EMBL/GenBank/DDBJ databases">
        <authorList>
            <person name="de Groot N.N."/>
        </authorList>
    </citation>
    <scope>NUCLEOTIDE SEQUENCE [LARGE SCALE GENOMIC DNA]</scope>
    <source>
        <strain evidence="6">DSM 15758</strain>
    </source>
</reference>
<organism evidence="5 6">
    <name type="scientific">Pseudomonas oryzihabitans</name>
    <dbReference type="NCBI Taxonomy" id="47885"/>
    <lineage>
        <taxon>Bacteria</taxon>
        <taxon>Pseudomonadati</taxon>
        <taxon>Pseudomonadota</taxon>
        <taxon>Gammaproteobacteria</taxon>
        <taxon>Pseudomonadales</taxon>
        <taxon>Pseudomonadaceae</taxon>
        <taxon>Pseudomonas</taxon>
    </lineage>
</organism>
<keyword evidence="3" id="KW-0680">Restriction system</keyword>
<evidence type="ECO:0000256" key="2">
    <source>
        <dbReference type="ARBA" id="ARBA00022679"/>
    </source>
</evidence>
<keyword evidence="2" id="KW-0808">Transferase</keyword>
<sequence length="187" mass="21336">MLPDCTHHSQAAGGQPRQHEIRNLSWIGLKWADKKQPRVICLENVKQILQYGPLITECDPATGRVVTRDRIRHPTKPKKFVNRVADVGEQVPVHNQFLVPDPKRKGQIWRRFMQLLEGMGYEVEWEVGRASYYGAPTSRERLFMIARCDGQPYHRTGYPLARDVTDRIKPRLAGEASEAAPALTQTA</sequence>
<dbReference type="Gene3D" id="3.40.50.150">
    <property type="entry name" value="Vaccinia Virus protein VP39"/>
    <property type="match status" value="1"/>
</dbReference>
<comment type="catalytic activity">
    <reaction evidence="4">
        <text>a 2'-deoxycytidine in DNA + S-adenosyl-L-methionine = a 5-methyl-2'-deoxycytidine in DNA + S-adenosyl-L-homocysteine + H(+)</text>
        <dbReference type="Rhea" id="RHEA:13681"/>
        <dbReference type="Rhea" id="RHEA-COMP:11369"/>
        <dbReference type="Rhea" id="RHEA-COMP:11370"/>
        <dbReference type="ChEBI" id="CHEBI:15378"/>
        <dbReference type="ChEBI" id="CHEBI:57856"/>
        <dbReference type="ChEBI" id="CHEBI:59789"/>
        <dbReference type="ChEBI" id="CHEBI:85452"/>
        <dbReference type="ChEBI" id="CHEBI:85454"/>
        <dbReference type="EC" id="2.1.1.37"/>
    </reaction>
</comment>
<evidence type="ECO:0000256" key="3">
    <source>
        <dbReference type="ARBA" id="ARBA00022747"/>
    </source>
</evidence>
<evidence type="ECO:0000256" key="4">
    <source>
        <dbReference type="ARBA" id="ARBA00047422"/>
    </source>
</evidence>
<dbReference type="InterPro" id="IPR029063">
    <property type="entry name" value="SAM-dependent_MTases_sf"/>
</dbReference>
<gene>
    <name evidence="5" type="ORF">SAMN05216279_12260</name>
</gene>
<dbReference type="InterPro" id="IPR001525">
    <property type="entry name" value="C5_MeTfrase"/>
</dbReference>
<proteinExistence type="predicted"/>
<comment type="caution">
    <text evidence="5">The sequence shown here is derived from an EMBL/GenBank/DDBJ whole genome shotgun (WGS) entry which is preliminary data.</text>
</comment>
<dbReference type="EMBL" id="FMWB01000022">
    <property type="protein sequence ID" value="SCZ48309.1"/>
    <property type="molecule type" value="Genomic_DNA"/>
</dbReference>
<evidence type="ECO:0000256" key="1">
    <source>
        <dbReference type="ARBA" id="ARBA00022603"/>
    </source>
</evidence>
<accession>A0A1G5PGN6</accession>